<gene>
    <name evidence="1" type="ORF">EOT04_00545</name>
</gene>
<evidence type="ECO:0000313" key="2">
    <source>
        <dbReference type="Proteomes" id="UP000289269"/>
    </source>
</evidence>
<sequence>MNAIKLSRLLMTAILLMIGAVAASYYFSSKLLSANVAQTNAIKAQAATASEDITRLKLLASELQNKQDAVNRASQIVSDTKQYQYQDQIVKDMNAFAAAAGVRVLGYDFSNPQNKAAPGGQPQASLGIKGVKTINAVVTLDKPVDFDSFLRFLKAIENNLTKMQITGVNMIPDLNNPSQINNPTVGLQIYVRGN</sequence>
<dbReference type="Proteomes" id="UP000289269">
    <property type="component" value="Unassembled WGS sequence"/>
</dbReference>
<keyword evidence="2" id="KW-1185">Reference proteome</keyword>
<comment type="caution">
    <text evidence="1">The sequence shown here is derived from an EMBL/GenBank/DDBJ whole genome shotgun (WGS) entry which is preliminary data.</text>
</comment>
<name>A0A4Q0AJL9_9BACT</name>
<dbReference type="EMBL" id="SCKW01000003">
    <property type="protein sequence ID" value="RWZ79736.1"/>
    <property type="molecule type" value="Genomic_DNA"/>
</dbReference>
<proteinExistence type="predicted"/>
<protein>
    <submittedName>
        <fullName evidence="1">Uncharacterized protein</fullName>
    </submittedName>
</protein>
<organism evidence="1 2">
    <name type="scientific">Candidatus Chaera renei</name>
    <dbReference type="NCBI Taxonomy" id="2506947"/>
    <lineage>
        <taxon>Bacteria</taxon>
        <taxon>Candidatus Saccharimonadota</taxon>
        <taxon>Candidatus Saccharimonadia</taxon>
        <taxon>Candidatus Saccharimonadales</taxon>
        <taxon>Candidatus Saccharimonadaceae</taxon>
        <taxon>Candidatus Chaera</taxon>
    </lineage>
</organism>
<accession>A0A4Q0AJL9</accession>
<evidence type="ECO:0000313" key="1">
    <source>
        <dbReference type="EMBL" id="RWZ79736.1"/>
    </source>
</evidence>
<reference evidence="1" key="1">
    <citation type="submission" date="2019-01" db="EMBL/GenBank/DDBJ databases">
        <title>Genomic signatures and co-occurrence patterns of the ultra-small Saccharimodia (Patescibacteria phylum) suggest a symbiotic lifestyle.</title>
        <authorList>
            <person name="Lemos L."/>
            <person name="Medeiros J."/>
            <person name="Andreote F."/>
            <person name="Fernandes G."/>
            <person name="Varani A."/>
            <person name="Oliveira G."/>
            <person name="Pylro V."/>
        </authorList>
    </citation>
    <scope>NUCLEOTIDE SEQUENCE [LARGE SCALE GENOMIC DNA]</scope>
    <source>
        <strain evidence="1">AMD01</strain>
    </source>
</reference>
<dbReference type="AlphaFoldDB" id="A0A4Q0AJL9"/>